<reference evidence="2 3" key="1">
    <citation type="journal article" date="2017" name="Curr. Biol.">
        <title>Genome architecture and evolution of a unichromosomal asexual nematode.</title>
        <authorList>
            <person name="Fradin H."/>
            <person name="Zegar C."/>
            <person name="Gutwein M."/>
            <person name="Lucas J."/>
            <person name="Kovtun M."/>
            <person name="Corcoran D."/>
            <person name="Baugh L.R."/>
            <person name="Kiontke K."/>
            <person name="Gunsalus K."/>
            <person name="Fitch D.H."/>
            <person name="Piano F."/>
        </authorList>
    </citation>
    <scope>NUCLEOTIDE SEQUENCE [LARGE SCALE GENOMIC DNA]</scope>
    <source>
        <strain evidence="2">PF1309</strain>
    </source>
</reference>
<sequence length="280" mass="31603">MGHQDATQRPGQVTGDEYPEALQQTQPFRHLGREKQLAEDQSKEHENDEIVDFQSATQRGQPQGPVVATAEPWRACGIERSHGSFRNVAKGQENSKSLGPVAVRASGVAAEHRLREVGAPPRGVRNPCQTRRQGQLPNQYRQIDDRHEGLQRLAVRRVWQADADRMPVTRRHRRYLQVRRVIQQRVLDLRTDPAEARQVDPCMAGQLDVAHQKVERLQGAVHQALQVFERLHRSDPVVTQAVEHPLQLQALAGMLVGNEDAHGFVRHRPDLGSWMVTVAP</sequence>
<feature type="region of interest" description="Disordered" evidence="1">
    <location>
        <begin position="1"/>
        <end position="69"/>
    </location>
</feature>
<evidence type="ECO:0000313" key="2">
    <source>
        <dbReference type="EMBL" id="PAV93101.1"/>
    </source>
</evidence>
<gene>
    <name evidence="2" type="ORF">WR25_09241</name>
</gene>
<evidence type="ECO:0000313" key="3">
    <source>
        <dbReference type="Proteomes" id="UP000218231"/>
    </source>
</evidence>
<comment type="caution">
    <text evidence="2">The sequence shown here is derived from an EMBL/GenBank/DDBJ whole genome shotgun (WGS) entry which is preliminary data.</text>
</comment>
<evidence type="ECO:0000256" key="1">
    <source>
        <dbReference type="SAM" id="MobiDB-lite"/>
    </source>
</evidence>
<dbReference type="AlphaFoldDB" id="A0A2A2M3J5"/>
<feature type="compositionally biased region" description="Basic and acidic residues" evidence="1">
    <location>
        <begin position="31"/>
        <end position="48"/>
    </location>
</feature>
<feature type="compositionally biased region" description="Polar residues" evidence="1">
    <location>
        <begin position="1"/>
        <end position="11"/>
    </location>
</feature>
<dbReference type="EMBL" id="LIAE01005727">
    <property type="protein sequence ID" value="PAV93101.1"/>
    <property type="molecule type" value="Genomic_DNA"/>
</dbReference>
<name>A0A2A2M3J5_9BILA</name>
<organism evidence="2 3">
    <name type="scientific">Diploscapter pachys</name>
    <dbReference type="NCBI Taxonomy" id="2018661"/>
    <lineage>
        <taxon>Eukaryota</taxon>
        <taxon>Metazoa</taxon>
        <taxon>Ecdysozoa</taxon>
        <taxon>Nematoda</taxon>
        <taxon>Chromadorea</taxon>
        <taxon>Rhabditida</taxon>
        <taxon>Rhabditina</taxon>
        <taxon>Rhabditomorpha</taxon>
        <taxon>Rhabditoidea</taxon>
        <taxon>Rhabditidae</taxon>
        <taxon>Diploscapter</taxon>
    </lineage>
</organism>
<accession>A0A2A2M3J5</accession>
<protein>
    <submittedName>
        <fullName evidence="2">Uncharacterized protein</fullName>
    </submittedName>
</protein>
<keyword evidence="3" id="KW-1185">Reference proteome</keyword>
<dbReference type="Proteomes" id="UP000218231">
    <property type="component" value="Unassembled WGS sequence"/>
</dbReference>
<proteinExistence type="predicted"/>